<dbReference type="SMART" id="SM00530">
    <property type="entry name" value="HTH_XRE"/>
    <property type="match status" value="1"/>
</dbReference>
<dbReference type="PROSITE" id="PS50943">
    <property type="entry name" value="HTH_CROC1"/>
    <property type="match status" value="1"/>
</dbReference>
<dbReference type="Proteomes" id="UP000724148">
    <property type="component" value="Unassembled WGS sequence"/>
</dbReference>
<sequence length="90" mass="10066">MKLEASAWSKLQKIHFPRAILSARLALGLTRRELASRAGVTARTISLWERGIRMPRSADMAASLADALYTRMDYLFLPDHGGPWDMAPPN</sequence>
<name>A0A931SDD3_9BACT</name>
<dbReference type="InterPro" id="IPR001387">
    <property type="entry name" value="Cro/C1-type_HTH"/>
</dbReference>
<dbReference type="InterPro" id="IPR010982">
    <property type="entry name" value="Lambda_DNA-bd_dom_sf"/>
</dbReference>
<reference evidence="2" key="1">
    <citation type="submission" date="2020-07" db="EMBL/GenBank/DDBJ databases">
        <title>Huge and variable diversity of episymbiotic CPR bacteria and DPANN archaea in groundwater ecosystems.</title>
        <authorList>
            <person name="He C.Y."/>
            <person name="Keren R."/>
            <person name="Whittaker M."/>
            <person name="Farag I.F."/>
            <person name="Doudna J."/>
            <person name="Cate J.H.D."/>
            <person name="Banfield J.F."/>
        </authorList>
    </citation>
    <scope>NUCLEOTIDE SEQUENCE</scope>
    <source>
        <strain evidence="2">NC_groundwater_193_Ag_S-0.1um_51_7</strain>
    </source>
</reference>
<dbReference type="GO" id="GO:0003677">
    <property type="term" value="F:DNA binding"/>
    <property type="evidence" value="ECO:0007669"/>
    <property type="project" value="InterPro"/>
</dbReference>
<evidence type="ECO:0000313" key="3">
    <source>
        <dbReference type="Proteomes" id="UP000724148"/>
    </source>
</evidence>
<evidence type="ECO:0000313" key="2">
    <source>
        <dbReference type="EMBL" id="MBI2096827.1"/>
    </source>
</evidence>
<dbReference type="Gene3D" id="1.10.260.40">
    <property type="entry name" value="lambda repressor-like DNA-binding domains"/>
    <property type="match status" value="1"/>
</dbReference>
<gene>
    <name evidence="2" type="ORF">HYT40_01575</name>
</gene>
<evidence type="ECO:0000259" key="1">
    <source>
        <dbReference type="PROSITE" id="PS50943"/>
    </source>
</evidence>
<dbReference type="CDD" id="cd00093">
    <property type="entry name" value="HTH_XRE"/>
    <property type="match status" value="1"/>
</dbReference>
<protein>
    <submittedName>
        <fullName evidence="2">Helix-turn-helix transcriptional regulator</fullName>
    </submittedName>
</protein>
<proteinExistence type="predicted"/>
<dbReference type="SUPFAM" id="SSF47413">
    <property type="entry name" value="lambda repressor-like DNA-binding domains"/>
    <property type="match status" value="1"/>
</dbReference>
<dbReference type="AlphaFoldDB" id="A0A931SDD3"/>
<accession>A0A931SDD3</accession>
<dbReference type="EMBL" id="JACOZA010000039">
    <property type="protein sequence ID" value="MBI2096827.1"/>
    <property type="molecule type" value="Genomic_DNA"/>
</dbReference>
<comment type="caution">
    <text evidence="2">The sequence shown here is derived from an EMBL/GenBank/DDBJ whole genome shotgun (WGS) entry which is preliminary data.</text>
</comment>
<dbReference type="Pfam" id="PF01381">
    <property type="entry name" value="HTH_3"/>
    <property type="match status" value="1"/>
</dbReference>
<organism evidence="2 3">
    <name type="scientific">Candidatus Sungiibacteriota bacterium</name>
    <dbReference type="NCBI Taxonomy" id="2750080"/>
    <lineage>
        <taxon>Bacteria</taxon>
        <taxon>Candidatus Sungiibacteriota</taxon>
    </lineage>
</organism>
<feature type="domain" description="HTH cro/C1-type" evidence="1">
    <location>
        <begin position="20"/>
        <end position="75"/>
    </location>
</feature>